<accession>A0ABR1GSB8</accession>
<comment type="caution">
    <text evidence="2">The sequence shown here is derived from an EMBL/GenBank/DDBJ whole genome shotgun (WGS) entry which is preliminary data.</text>
</comment>
<gene>
    <name evidence="2" type="ORF">QQX98_009501</name>
</gene>
<sequence>MGDDLPELFLPGGALYEAAEKTHGQPLWTSTTAMVALHAMKQRRRPVDDSGAERDKEKDGEEEKDTEEKDNKDKDKEEDDRENPVSVPEVDATPTTQRIPREETPKRQETPTGEEIPDTIEETPEVGRRIPVTERPPSSPALKQLRPKDVNVDHLDLDIDSHLDLFEQSSSPRFEFRLDQDASQPEENKTDKSMEYV</sequence>
<dbReference type="Proteomes" id="UP001498476">
    <property type="component" value="Unassembled WGS sequence"/>
</dbReference>
<evidence type="ECO:0000256" key="1">
    <source>
        <dbReference type="SAM" id="MobiDB-lite"/>
    </source>
</evidence>
<keyword evidence="3" id="KW-1185">Reference proteome</keyword>
<feature type="non-terminal residue" evidence="2">
    <location>
        <position position="197"/>
    </location>
</feature>
<proteinExistence type="predicted"/>
<feature type="region of interest" description="Disordered" evidence="1">
    <location>
        <begin position="170"/>
        <end position="197"/>
    </location>
</feature>
<feature type="region of interest" description="Disordered" evidence="1">
    <location>
        <begin position="39"/>
        <end position="147"/>
    </location>
</feature>
<name>A0ABR1GSB8_9HYPO</name>
<feature type="compositionally biased region" description="Acidic residues" evidence="1">
    <location>
        <begin position="115"/>
        <end position="124"/>
    </location>
</feature>
<feature type="compositionally biased region" description="Basic and acidic residues" evidence="1">
    <location>
        <begin position="174"/>
        <end position="197"/>
    </location>
</feature>
<dbReference type="EMBL" id="JAZAVJ010000191">
    <property type="protein sequence ID" value="KAK7408299.1"/>
    <property type="molecule type" value="Genomic_DNA"/>
</dbReference>
<organism evidence="2 3">
    <name type="scientific">Neonectria punicea</name>
    <dbReference type="NCBI Taxonomy" id="979145"/>
    <lineage>
        <taxon>Eukaryota</taxon>
        <taxon>Fungi</taxon>
        <taxon>Dikarya</taxon>
        <taxon>Ascomycota</taxon>
        <taxon>Pezizomycotina</taxon>
        <taxon>Sordariomycetes</taxon>
        <taxon>Hypocreomycetidae</taxon>
        <taxon>Hypocreales</taxon>
        <taxon>Nectriaceae</taxon>
        <taxon>Neonectria</taxon>
    </lineage>
</organism>
<protein>
    <submittedName>
        <fullName evidence="2">Uncharacterized protein</fullName>
    </submittedName>
</protein>
<reference evidence="2 3" key="1">
    <citation type="journal article" date="2025" name="Microbiol. Resour. Announc.">
        <title>Draft genome sequences for Neonectria magnoliae and Neonectria punicea, canker pathogens of Liriodendron tulipifera and Acer saccharum in West Virginia.</title>
        <authorList>
            <person name="Petronek H.M."/>
            <person name="Kasson M.T."/>
            <person name="Metheny A.M."/>
            <person name="Stauder C.M."/>
            <person name="Lovett B."/>
            <person name="Lynch S.C."/>
            <person name="Garnas J.R."/>
            <person name="Kasson L.R."/>
            <person name="Stajich J.E."/>
        </authorList>
    </citation>
    <scope>NUCLEOTIDE SEQUENCE [LARGE SCALE GENOMIC DNA]</scope>
    <source>
        <strain evidence="2 3">NRRL 64653</strain>
    </source>
</reference>
<feature type="compositionally biased region" description="Basic and acidic residues" evidence="1">
    <location>
        <begin position="45"/>
        <end position="75"/>
    </location>
</feature>
<evidence type="ECO:0000313" key="3">
    <source>
        <dbReference type="Proteomes" id="UP001498476"/>
    </source>
</evidence>
<feature type="compositionally biased region" description="Basic and acidic residues" evidence="1">
    <location>
        <begin position="99"/>
        <end position="109"/>
    </location>
</feature>
<evidence type="ECO:0000313" key="2">
    <source>
        <dbReference type="EMBL" id="KAK7408299.1"/>
    </source>
</evidence>